<feature type="domain" description="MmgE/PrpD C-terminal" evidence="3">
    <location>
        <begin position="273"/>
        <end position="432"/>
    </location>
</feature>
<keyword evidence="5" id="KW-1185">Reference proteome</keyword>
<evidence type="ECO:0000256" key="1">
    <source>
        <dbReference type="ARBA" id="ARBA00006174"/>
    </source>
</evidence>
<name>A0A5S9P3J2_9HYPH</name>
<organism evidence="4 5">
    <name type="scientific">Starkeya nomas</name>
    <dbReference type="NCBI Taxonomy" id="2666134"/>
    <lineage>
        <taxon>Bacteria</taxon>
        <taxon>Pseudomonadati</taxon>
        <taxon>Pseudomonadota</taxon>
        <taxon>Alphaproteobacteria</taxon>
        <taxon>Hyphomicrobiales</taxon>
        <taxon>Xanthobacteraceae</taxon>
        <taxon>Starkeya</taxon>
    </lineage>
</organism>
<dbReference type="Gene3D" id="1.10.4100.10">
    <property type="entry name" value="2-methylcitrate dehydratase PrpD"/>
    <property type="match status" value="1"/>
</dbReference>
<dbReference type="InterPro" id="IPR005656">
    <property type="entry name" value="MmgE_PrpD"/>
</dbReference>
<dbReference type="InterPro" id="IPR045337">
    <property type="entry name" value="MmgE_PrpD_C"/>
</dbReference>
<dbReference type="Pfam" id="PF19305">
    <property type="entry name" value="MmgE_PrpD_C"/>
    <property type="match status" value="1"/>
</dbReference>
<protein>
    <recommendedName>
        <fullName evidence="6">2-methylcitrate dehydratase</fullName>
    </recommendedName>
</protein>
<evidence type="ECO:0008006" key="6">
    <source>
        <dbReference type="Google" id="ProtNLM"/>
    </source>
</evidence>
<dbReference type="InterPro" id="IPR036148">
    <property type="entry name" value="MmgE/PrpD_sf"/>
</dbReference>
<dbReference type="Pfam" id="PF03972">
    <property type="entry name" value="MmgE_PrpD_N"/>
    <property type="match status" value="1"/>
</dbReference>
<dbReference type="Proteomes" id="UP000433050">
    <property type="component" value="Unassembled WGS sequence"/>
</dbReference>
<evidence type="ECO:0000259" key="3">
    <source>
        <dbReference type="Pfam" id="PF19305"/>
    </source>
</evidence>
<dbReference type="EMBL" id="CACSAS010000001">
    <property type="protein sequence ID" value="CAA0097841.1"/>
    <property type="molecule type" value="Genomic_DNA"/>
</dbReference>
<accession>A0A5S9P3J2</accession>
<comment type="similarity">
    <text evidence="1">Belongs to the PrpD family.</text>
</comment>
<feature type="domain" description="MmgE/PrpD N-terminal" evidence="2">
    <location>
        <begin position="10"/>
        <end position="246"/>
    </location>
</feature>
<proteinExistence type="inferred from homology"/>
<evidence type="ECO:0000259" key="2">
    <source>
        <dbReference type="Pfam" id="PF03972"/>
    </source>
</evidence>
<sequence>MEERPATAIERMARWACGLRPGDVPAPVRRVARNCLIDTLGVALAGSATPVARRARGVLADIGAVGEAQLLGSAARLAAPCAAAANATAAHALDFDDNCYAGVVHGSAVIVPAALAVAQSVGASGAALIEAIVAGSEAEYALGAGMTMALYERGWWTTAVLGPVGASVAAARLYGLDARATRAAIGIALAGTGGAKAAFGTDAKPVLAGRAAEAGVTAALMARAGVSGPLDAVEHPRGFAGLFNGGVREDEAFATLGRTWRLLEPGIDVKRIPVCLSSHAAVDVVDELARTHGVEPGEIVHIACDVPPVVIANLIYDLPANRQQAQFSMPFAIAATLLFGEVRLRHLDDAVLADPALARLLPRISMQTGERWDEAARRAAPEGAHVTLLLRDGRRLEGFRAFPRGAAADPLSDQALAAKFLDCAASVTTPAAAAGLLDRLGRIETLADVTCLLPLCDET</sequence>
<dbReference type="AlphaFoldDB" id="A0A5S9P3J2"/>
<evidence type="ECO:0000313" key="4">
    <source>
        <dbReference type="EMBL" id="CAA0097841.1"/>
    </source>
</evidence>
<dbReference type="GO" id="GO:0016829">
    <property type="term" value="F:lyase activity"/>
    <property type="evidence" value="ECO:0007669"/>
    <property type="project" value="InterPro"/>
</dbReference>
<dbReference type="InterPro" id="IPR045336">
    <property type="entry name" value="MmgE_PrpD_N"/>
</dbReference>
<dbReference type="PANTHER" id="PTHR16943:SF8">
    <property type="entry name" value="2-METHYLCITRATE DEHYDRATASE"/>
    <property type="match status" value="1"/>
</dbReference>
<evidence type="ECO:0000313" key="5">
    <source>
        <dbReference type="Proteomes" id="UP000433050"/>
    </source>
</evidence>
<dbReference type="RefSeq" id="WP_159598878.1">
    <property type="nucleotide sequence ID" value="NZ_CACSAS010000001.1"/>
</dbReference>
<dbReference type="InterPro" id="IPR042183">
    <property type="entry name" value="MmgE/PrpD_sf_1"/>
</dbReference>
<dbReference type="SUPFAM" id="SSF103378">
    <property type="entry name" value="2-methylcitrate dehydratase PrpD"/>
    <property type="match status" value="1"/>
</dbReference>
<dbReference type="Gene3D" id="3.30.1330.120">
    <property type="entry name" value="2-methylcitrate dehydratase PrpD"/>
    <property type="match status" value="1"/>
</dbReference>
<gene>
    <name evidence="4" type="ORF">STARVERO_02199</name>
</gene>
<dbReference type="InterPro" id="IPR042188">
    <property type="entry name" value="MmgE/PrpD_sf_2"/>
</dbReference>
<dbReference type="PANTHER" id="PTHR16943">
    <property type="entry name" value="2-METHYLCITRATE DEHYDRATASE-RELATED"/>
    <property type="match status" value="1"/>
</dbReference>
<reference evidence="4 5" key="1">
    <citation type="submission" date="2019-12" db="EMBL/GenBank/DDBJ databases">
        <authorList>
            <person name="Reyes-Prieto M."/>
        </authorList>
    </citation>
    <scope>NUCLEOTIDE SEQUENCE [LARGE SCALE GENOMIC DNA]</scope>
    <source>
        <strain evidence="4">HF14-78462</strain>
    </source>
</reference>